<keyword evidence="4 8" id="KW-0547">Nucleotide-binding</keyword>
<evidence type="ECO:0000256" key="9">
    <source>
        <dbReference type="NCBIfam" id="TIGR00362"/>
    </source>
</evidence>
<dbReference type="InterPro" id="IPR027417">
    <property type="entry name" value="P-loop_NTPase"/>
</dbReference>
<dbReference type="PANTHER" id="PTHR30050">
    <property type="entry name" value="CHROMOSOMAL REPLICATION INITIATOR PROTEIN DNAA"/>
    <property type="match status" value="1"/>
</dbReference>
<dbReference type="InterPro" id="IPR001957">
    <property type="entry name" value="Chromosome_initiator_DnaA"/>
</dbReference>
<keyword evidence="6 8" id="KW-0446">Lipid-binding</keyword>
<evidence type="ECO:0000256" key="5">
    <source>
        <dbReference type="ARBA" id="ARBA00022840"/>
    </source>
</evidence>
<evidence type="ECO:0000256" key="7">
    <source>
        <dbReference type="ARBA" id="ARBA00023125"/>
    </source>
</evidence>
<dbReference type="InterPro" id="IPR010921">
    <property type="entry name" value="Trp_repressor/repl_initiator"/>
</dbReference>
<dbReference type="PANTHER" id="PTHR30050:SF2">
    <property type="entry name" value="CHROMOSOMAL REPLICATION INITIATOR PROTEIN DNAA"/>
    <property type="match status" value="1"/>
</dbReference>
<dbReference type="InterPro" id="IPR020591">
    <property type="entry name" value="Chromosome_initiator_DnaA-like"/>
</dbReference>
<evidence type="ECO:0000256" key="2">
    <source>
        <dbReference type="ARBA" id="ARBA00022490"/>
    </source>
</evidence>
<feature type="binding site" evidence="8">
    <location>
        <position position="159"/>
    </location>
    <ligand>
        <name>ATP</name>
        <dbReference type="ChEBI" id="CHEBI:30616"/>
    </ligand>
</feature>
<dbReference type="SUPFAM" id="SSF48295">
    <property type="entry name" value="TrpR-like"/>
    <property type="match status" value="1"/>
</dbReference>
<dbReference type="SMART" id="SM00760">
    <property type="entry name" value="Bac_DnaA_C"/>
    <property type="match status" value="1"/>
</dbReference>
<evidence type="ECO:0000256" key="10">
    <source>
        <dbReference type="RuleBase" id="RU000577"/>
    </source>
</evidence>
<reference evidence="14 15" key="1">
    <citation type="journal article" date="2023" name="Microbiol. Resour. Announc.">
        <title>Complete Genome of 'Candidatus Phytoplasma rubi' RS, a Phytopathogenic Bacterium Associated with Rubus Stunt Disease.</title>
        <authorList>
            <person name="Duckeck D."/>
            <person name="Zubert C."/>
            <person name="Bohm J.W."/>
            <person name="Carminati G."/>
            <person name="Schneider B."/>
            <person name="Kube M."/>
        </authorList>
    </citation>
    <scope>NUCLEOTIDE SEQUENCE [LARGE SCALE GENOMIC DNA]</scope>
    <source>
        <strain evidence="14 15">RS</strain>
    </source>
</reference>
<evidence type="ECO:0000256" key="8">
    <source>
        <dbReference type="HAMAP-Rule" id="MF_00377"/>
    </source>
</evidence>
<feature type="binding site" evidence="8">
    <location>
        <position position="156"/>
    </location>
    <ligand>
        <name>ATP</name>
        <dbReference type="ChEBI" id="CHEBI:30616"/>
    </ligand>
</feature>
<feature type="domain" description="AAA+ ATPase" evidence="12">
    <location>
        <begin position="145"/>
        <end position="279"/>
    </location>
</feature>
<comment type="similarity">
    <text evidence="1 8 11">Belongs to the DnaA family.</text>
</comment>
<feature type="domain" description="Chromosomal replication initiator DnaA C-terminal" evidence="13">
    <location>
        <begin position="365"/>
        <end position="433"/>
    </location>
</feature>
<dbReference type="NCBIfam" id="TIGR00362">
    <property type="entry name" value="DnaA"/>
    <property type="match status" value="1"/>
</dbReference>
<accession>A0ABY7BSQ4</accession>
<dbReference type="SMART" id="SM00382">
    <property type="entry name" value="AAA"/>
    <property type="match status" value="1"/>
</dbReference>
<evidence type="ECO:0000313" key="15">
    <source>
        <dbReference type="Proteomes" id="UP001164727"/>
    </source>
</evidence>
<keyword evidence="15" id="KW-1185">Reference proteome</keyword>
<evidence type="ECO:0000256" key="1">
    <source>
        <dbReference type="ARBA" id="ARBA00006583"/>
    </source>
</evidence>
<protein>
    <recommendedName>
        <fullName evidence="8 9">Chromosomal replication initiator protein DnaA</fullName>
    </recommendedName>
</protein>
<comment type="caution">
    <text evidence="8">Lacks conserved residue(s) required for the propagation of feature annotation.</text>
</comment>
<keyword evidence="3 8" id="KW-0235">DNA replication</keyword>
<dbReference type="RefSeq" id="WP_268849884.1">
    <property type="nucleotide sequence ID" value="NZ_CP114006.1"/>
</dbReference>
<dbReference type="CDD" id="cd00009">
    <property type="entry name" value="AAA"/>
    <property type="match status" value="1"/>
</dbReference>
<dbReference type="InterPro" id="IPR013317">
    <property type="entry name" value="DnaA_dom"/>
</dbReference>
<sequence length="456" mass="54278">MEEKKLSKNEIWENILKDLSFICSEKVFEETFSNIKLYKIEDEIFFILVDNEFIKNKILNNYLNKIDNISKKYSQEKISFRFISEKEILKEEKKIKKKENKKIDSSDYYQGNLESKYTFDNFVPGTSNKFAFEMAKKIANSEKIEINPLYIFGSVGLGKTHLMQAIGNHILVKKSNKKVLYIKADEFIEDFTNKLRKEKIDEFNNKYRSIDVFLVDDIQIMSEATRTQMEFFKIFDYLNLNKKKIVITSDKNVLELKNIMERLTNRFKAGLVVDIKKPDLKHRLDILKKKIFSIQGEGENIQLKKEILNFISSNFYDNIREMEGALFRLLNYFQIYKLEINLKNTKEVLEPLLKNKKNVSEEEINSEKIKKIVSNFYNINIRDLVGDKKNSKYTLPRHITIYFLKKINNISFKTIGFIFNKKYSSIFKAYKRIEEKIEQKEELKKVVEFILKKINN</sequence>
<evidence type="ECO:0000313" key="14">
    <source>
        <dbReference type="EMBL" id="WAN63020.1"/>
    </source>
</evidence>
<dbReference type="EMBL" id="CP114006">
    <property type="protein sequence ID" value="WAN63020.1"/>
    <property type="molecule type" value="Genomic_DNA"/>
</dbReference>
<dbReference type="Pfam" id="PF00308">
    <property type="entry name" value="Bac_DnaA"/>
    <property type="match status" value="1"/>
</dbReference>
<evidence type="ECO:0000256" key="4">
    <source>
        <dbReference type="ARBA" id="ARBA00022741"/>
    </source>
</evidence>
<evidence type="ECO:0000259" key="12">
    <source>
        <dbReference type="SMART" id="SM00382"/>
    </source>
</evidence>
<evidence type="ECO:0000256" key="6">
    <source>
        <dbReference type="ARBA" id="ARBA00023121"/>
    </source>
</evidence>
<dbReference type="Gene3D" id="1.10.8.60">
    <property type="match status" value="1"/>
</dbReference>
<dbReference type="InterPro" id="IPR003593">
    <property type="entry name" value="AAA+_ATPase"/>
</dbReference>
<name>A0ABY7BSQ4_9MOLU</name>
<dbReference type="Gene3D" id="3.40.50.300">
    <property type="entry name" value="P-loop containing nucleotide triphosphate hydrolases"/>
    <property type="match status" value="1"/>
</dbReference>
<dbReference type="InterPro" id="IPR024633">
    <property type="entry name" value="DnaA_N_dom"/>
</dbReference>
<comment type="domain">
    <text evidence="8">Domain I is involved in oligomerization and binding regulators, domain II is flexibile and of varying length in different bacteria, domain III forms the AAA+ region, while domain IV binds dsDNA.</text>
</comment>
<dbReference type="CDD" id="cd06571">
    <property type="entry name" value="Bac_DnaA_C"/>
    <property type="match status" value="1"/>
</dbReference>
<keyword evidence="5 8" id="KW-0067">ATP-binding</keyword>
<dbReference type="Gene3D" id="3.30.300.180">
    <property type="match status" value="1"/>
</dbReference>
<evidence type="ECO:0000256" key="11">
    <source>
        <dbReference type="RuleBase" id="RU004227"/>
    </source>
</evidence>
<keyword evidence="7 8" id="KW-0238">DNA-binding</keyword>
<dbReference type="Gene3D" id="1.10.1750.10">
    <property type="match status" value="1"/>
</dbReference>
<dbReference type="SUPFAM" id="SSF52540">
    <property type="entry name" value="P-loop containing nucleoside triphosphate hydrolases"/>
    <property type="match status" value="1"/>
</dbReference>
<dbReference type="Proteomes" id="UP001164727">
    <property type="component" value="Chromosome"/>
</dbReference>
<feature type="region of interest" description="Domain IV, binds dsDNA" evidence="8">
    <location>
        <begin position="334"/>
        <end position="456"/>
    </location>
</feature>
<proteinExistence type="inferred from homology"/>
<gene>
    <name evidence="8" type="primary">dnaA</name>
    <name evidence="14" type="ORF">RS022_00010</name>
</gene>
<dbReference type="Pfam" id="PF11638">
    <property type="entry name" value="DnaA_N"/>
    <property type="match status" value="1"/>
</dbReference>
<feature type="binding site" evidence="8">
    <location>
        <position position="160"/>
    </location>
    <ligand>
        <name>ATP</name>
        <dbReference type="ChEBI" id="CHEBI:30616"/>
    </ligand>
</feature>
<dbReference type="PRINTS" id="PR00051">
    <property type="entry name" value="DNAA"/>
</dbReference>
<dbReference type="HAMAP" id="MF_00377">
    <property type="entry name" value="DnaA_bact"/>
    <property type="match status" value="1"/>
</dbReference>
<dbReference type="Pfam" id="PF08299">
    <property type="entry name" value="Bac_DnaA_C"/>
    <property type="match status" value="1"/>
</dbReference>
<comment type="subcellular location">
    <subcellularLocation>
        <location evidence="8">Cytoplasm</location>
    </subcellularLocation>
</comment>
<keyword evidence="2 8" id="KW-0963">Cytoplasm</keyword>
<feature type="binding site" evidence="8">
    <location>
        <position position="158"/>
    </location>
    <ligand>
        <name>ATP</name>
        <dbReference type="ChEBI" id="CHEBI:30616"/>
    </ligand>
</feature>
<organism evidence="14 15">
    <name type="scientific">Candidatus Phytoplasma rubi</name>
    <dbReference type="NCBI Taxonomy" id="399025"/>
    <lineage>
        <taxon>Bacteria</taxon>
        <taxon>Bacillati</taxon>
        <taxon>Mycoplasmatota</taxon>
        <taxon>Mollicutes</taxon>
        <taxon>Acholeplasmatales</taxon>
        <taxon>Acholeplasmataceae</taxon>
        <taxon>Candidatus Phytoplasma</taxon>
        <taxon>16SrV (Elm yellows group)</taxon>
    </lineage>
</organism>
<evidence type="ECO:0000256" key="3">
    <source>
        <dbReference type="ARBA" id="ARBA00022705"/>
    </source>
</evidence>
<evidence type="ECO:0000259" key="13">
    <source>
        <dbReference type="SMART" id="SM00760"/>
    </source>
</evidence>
<feature type="region of interest" description="Domain I, interacts with DnaA modulators" evidence="8">
    <location>
        <begin position="1"/>
        <end position="97"/>
    </location>
</feature>
<dbReference type="InterPro" id="IPR013159">
    <property type="entry name" value="DnaA_C"/>
</dbReference>
<dbReference type="InterPro" id="IPR038454">
    <property type="entry name" value="DnaA_N_sf"/>
</dbReference>
<comment type="subunit">
    <text evidence="8">Oligomerizes as a right-handed, spiral filament on DNA at oriC.</text>
</comment>
<comment type="function">
    <text evidence="8 10">Plays an essential role in the initiation and regulation of chromosomal replication. ATP-DnaA binds to the origin of replication (oriC) to initiate formation of the DNA replication initiation complex once per cell cycle. Binds the DnaA box (a 9 base pair repeat at the origin) and separates the double-stranded (ds)DNA. Forms a right-handed helical filament on oriC DNA; dsDNA binds to the exterior of the filament while single-stranded (ss)DNA is stabiized in the filament's interior. The ATP-DnaA-oriC complex binds and stabilizes one strand of the AT-rich DNA unwinding element (DUE), permitting loading of DNA polymerase. After initiation quickly degrades to an ADP-DnaA complex that is not apt for DNA replication. Binds acidic phospholipids.</text>
</comment>